<accession>A0ABW3KPU6</accession>
<reference evidence="2" key="1">
    <citation type="journal article" date="2019" name="Int. J. Syst. Evol. Microbiol.">
        <title>The Global Catalogue of Microorganisms (GCM) 10K type strain sequencing project: providing services to taxonomists for standard genome sequencing and annotation.</title>
        <authorList>
            <consortium name="The Broad Institute Genomics Platform"/>
            <consortium name="The Broad Institute Genome Sequencing Center for Infectious Disease"/>
            <person name="Wu L."/>
            <person name="Ma J."/>
        </authorList>
    </citation>
    <scope>NUCLEOTIDE SEQUENCE [LARGE SCALE GENOMIC DNA]</scope>
    <source>
        <strain evidence="2">CCUG 56098</strain>
    </source>
</reference>
<dbReference type="EMBL" id="JBHTKM010000001">
    <property type="protein sequence ID" value="MFD1014623.1"/>
    <property type="molecule type" value="Genomic_DNA"/>
</dbReference>
<protein>
    <submittedName>
        <fullName evidence="1">Sulfotransferase family 2 domain-containing protein</fullName>
    </submittedName>
</protein>
<proteinExistence type="predicted"/>
<dbReference type="RefSeq" id="WP_386113365.1">
    <property type="nucleotide sequence ID" value="NZ_JBHTKM010000001.1"/>
</dbReference>
<evidence type="ECO:0000313" key="2">
    <source>
        <dbReference type="Proteomes" id="UP001597086"/>
    </source>
</evidence>
<dbReference type="Pfam" id="PF03567">
    <property type="entry name" value="Sulfotransfer_2"/>
    <property type="match status" value="1"/>
</dbReference>
<organism evidence="1 2">
    <name type="scientific">Winogradskyella rapida</name>
    <dbReference type="NCBI Taxonomy" id="549701"/>
    <lineage>
        <taxon>Bacteria</taxon>
        <taxon>Pseudomonadati</taxon>
        <taxon>Bacteroidota</taxon>
        <taxon>Flavobacteriia</taxon>
        <taxon>Flavobacteriales</taxon>
        <taxon>Flavobacteriaceae</taxon>
        <taxon>Winogradskyella</taxon>
    </lineage>
</organism>
<evidence type="ECO:0000313" key="1">
    <source>
        <dbReference type="EMBL" id="MFD1014623.1"/>
    </source>
</evidence>
<gene>
    <name evidence="1" type="ORF">ACFQ13_01705</name>
</gene>
<dbReference type="Proteomes" id="UP001597086">
    <property type="component" value="Unassembled WGS sequence"/>
</dbReference>
<comment type="caution">
    <text evidence="1">The sequence shown here is derived from an EMBL/GenBank/DDBJ whole genome shotgun (WGS) entry which is preliminary data.</text>
</comment>
<name>A0ABW3KPU6_9FLAO</name>
<dbReference type="InterPro" id="IPR027417">
    <property type="entry name" value="P-loop_NTPase"/>
</dbReference>
<dbReference type="InterPro" id="IPR005331">
    <property type="entry name" value="Sulfotransferase"/>
</dbReference>
<keyword evidence="2" id="KW-1185">Reference proteome</keyword>
<sequence length="220" mass="26011">MWFLKKIKGIRKIKKKYPVNFTNDFLFIHIPKNGGSSLVKAFGFKGVTHIKAQEIINTNRSELLRSRFSFAIARHPYDRFLSLYNYARMPISHYHNNIEPEKAKHGIHLDYKLLKDASLLECAQLLKKGKLKHDLAWNQWEPQVTWIFDSSDKCLVSKIYQLENLKELEVDFLEKFQMNLKIPIVNKSQGEKEDLSQEVKMILDVYYDKDFKLLNYKKGL</sequence>
<dbReference type="Gene3D" id="3.40.50.300">
    <property type="entry name" value="P-loop containing nucleotide triphosphate hydrolases"/>
    <property type="match status" value="1"/>
</dbReference>